<dbReference type="STRING" id="1838280.A6M21_00795"/>
<dbReference type="PANTHER" id="PTHR22926:SF3">
    <property type="entry name" value="UNDECAPRENYL-PHOSPHATE ALPHA-N-ACETYLGLUCOSAMINYL 1-PHOSPHATE TRANSFERASE"/>
    <property type="match status" value="1"/>
</dbReference>
<evidence type="ECO:0000313" key="9">
    <source>
        <dbReference type="EMBL" id="OAT80188.1"/>
    </source>
</evidence>
<keyword evidence="10" id="KW-1185">Reference proteome</keyword>
<evidence type="ECO:0000256" key="2">
    <source>
        <dbReference type="ARBA" id="ARBA00022475"/>
    </source>
</evidence>
<feature type="binding site" evidence="7">
    <location>
        <position position="216"/>
    </location>
    <ligand>
        <name>Mg(2+)</name>
        <dbReference type="ChEBI" id="CHEBI:18420"/>
    </ligand>
</feature>
<feature type="transmembrane region" description="Helical" evidence="8">
    <location>
        <begin position="188"/>
        <end position="205"/>
    </location>
</feature>
<keyword evidence="4 8" id="KW-0812">Transmembrane</keyword>
<dbReference type="GO" id="GO:0009103">
    <property type="term" value="P:lipopolysaccharide biosynthetic process"/>
    <property type="evidence" value="ECO:0007669"/>
    <property type="project" value="TreeGrafter"/>
</dbReference>
<feature type="transmembrane region" description="Helical" evidence="8">
    <location>
        <begin position="6"/>
        <end position="23"/>
    </location>
</feature>
<dbReference type="GO" id="GO:0044038">
    <property type="term" value="P:cell wall macromolecule biosynthetic process"/>
    <property type="evidence" value="ECO:0007669"/>
    <property type="project" value="TreeGrafter"/>
</dbReference>
<feature type="transmembrane region" description="Helical" evidence="8">
    <location>
        <begin position="158"/>
        <end position="176"/>
    </location>
</feature>
<dbReference type="Pfam" id="PF00953">
    <property type="entry name" value="Glycos_transf_4"/>
    <property type="match status" value="1"/>
</dbReference>
<proteinExistence type="predicted"/>
<keyword evidence="7" id="KW-0460">Magnesium</keyword>
<dbReference type="InterPro" id="IPR018480">
    <property type="entry name" value="PNAcMuramoyl-5peptid_Trfase_CS"/>
</dbReference>
<dbReference type="Proteomes" id="UP000078532">
    <property type="component" value="Unassembled WGS sequence"/>
</dbReference>
<dbReference type="GO" id="GO:0071555">
    <property type="term" value="P:cell wall organization"/>
    <property type="evidence" value="ECO:0007669"/>
    <property type="project" value="TreeGrafter"/>
</dbReference>
<feature type="transmembrane region" description="Helical" evidence="8">
    <location>
        <begin position="99"/>
        <end position="118"/>
    </location>
</feature>
<evidence type="ECO:0000256" key="1">
    <source>
        <dbReference type="ARBA" id="ARBA00004651"/>
    </source>
</evidence>
<feature type="transmembrane region" description="Helical" evidence="8">
    <location>
        <begin position="69"/>
        <end position="87"/>
    </location>
</feature>
<dbReference type="GO" id="GO:0046872">
    <property type="term" value="F:metal ion binding"/>
    <property type="evidence" value="ECO:0007669"/>
    <property type="project" value="UniProtKB-KW"/>
</dbReference>
<feature type="transmembrane region" description="Helical" evidence="8">
    <location>
        <begin position="320"/>
        <end position="343"/>
    </location>
</feature>
<accession>A0A1B7LBS8</accession>
<feature type="transmembrane region" description="Helical" evidence="8">
    <location>
        <begin position="240"/>
        <end position="262"/>
    </location>
</feature>
<keyword evidence="5 8" id="KW-1133">Transmembrane helix</keyword>
<keyword evidence="3 9" id="KW-0808">Transferase</keyword>
<dbReference type="PANTHER" id="PTHR22926">
    <property type="entry name" value="PHOSPHO-N-ACETYLMURAMOYL-PENTAPEPTIDE-TRANSFERASE"/>
    <property type="match status" value="1"/>
</dbReference>
<dbReference type="GO" id="GO:0016780">
    <property type="term" value="F:phosphotransferase activity, for other substituted phosphate groups"/>
    <property type="evidence" value="ECO:0007669"/>
    <property type="project" value="InterPro"/>
</dbReference>
<gene>
    <name evidence="9" type="ORF">A6M21_00795</name>
</gene>
<dbReference type="AlphaFoldDB" id="A0A1B7LBS8"/>
<keyword evidence="2" id="KW-1003">Cell membrane</keyword>
<protein>
    <submittedName>
        <fullName evidence="9">Undecaprenyl-phosphate alpha-N-acetylglucosaminyl 1-phosphate transferase</fullName>
    </submittedName>
</protein>
<feature type="binding site" evidence="7">
    <location>
        <position position="150"/>
    </location>
    <ligand>
        <name>Mg(2+)</name>
        <dbReference type="ChEBI" id="CHEBI:18420"/>
    </ligand>
</feature>
<keyword evidence="7" id="KW-0479">Metal-binding</keyword>
<comment type="subcellular location">
    <subcellularLocation>
        <location evidence="1">Cell membrane</location>
        <topology evidence="1">Multi-pass membrane protein</topology>
    </subcellularLocation>
</comment>
<feature type="transmembrane region" description="Helical" evidence="8">
    <location>
        <begin position="212"/>
        <end position="234"/>
    </location>
</feature>
<feature type="transmembrane region" description="Helical" evidence="8">
    <location>
        <begin position="130"/>
        <end position="151"/>
    </location>
</feature>
<dbReference type="RefSeq" id="WP_066670185.1">
    <property type="nucleotide sequence ID" value="NZ_LYVF01000184.1"/>
</dbReference>
<evidence type="ECO:0000256" key="8">
    <source>
        <dbReference type="SAM" id="Phobius"/>
    </source>
</evidence>
<reference evidence="9 10" key="1">
    <citation type="submission" date="2016-04" db="EMBL/GenBank/DDBJ databases">
        <authorList>
            <person name="Evans L.H."/>
            <person name="Alamgir A."/>
            <person name="Owens N."/>
            <person name="Weber N.D."/>
            <person name="Virtaneva K."/>
            <person name="Barbian K."/>
            <person name="Babar A."/>
            <person name="Rosenke K."/>
        </authorList>
    </citation>
    <scope>NUCLEOTIDE SEQUENCE [LARGE SCALE GENOMIC DNA]</scope>
    <source>
        <strain evidence="9 10">LMa1</strain>
    </source>
</reference>
<dbReference type="CDD" id="cd06853">
    <property type="entry name" value="GT_WecA_like"/>
    <property type="match status" value="1"/>
</dbReference>
<evidence type="ECO:0000256" key="4">
    <source>
        <dbReference type="ARBA" id="ARBA00022692"/>
    </source>
</evidence>
<sequence length="356" mass="37848">MLKAIIGILLAGGVAFAVTPLVIKRAFVWGAVDRPNARKVHKGLMPRLGGLAVYLGFVPAVLLTMPHSLSVYGLLAGMTLIMLVGVADDIRGISPRVKLAGQVVAAVAMFPFGLHVDFITNPFNARIIDLAWMSVPVTVFWLVAVTNAVNLIDGLDGLAGGVSCIAALTMATVGWTQWRAGATGQQEVVLLALTLAAAVLGFLRYNFHPARIFLGDSGSMLLGFALAGMSIMGLTKSVTAISVLVPLVILGIPLLDTTFAILRRYHKHRPIFQPDKEHLHHQLMAMGLSHRQTVLVIYGVSALLGVSAVVLNLVSTDQALALLAILAVVIIAFANKVGVFGGISHKRPVGRQHHRI</sequence>
<comment type="caution">
    <text evidence="9">The sequence shown here is derived from an EMBL/GenBank/DDBJ whole genome shotgun (WGS) entry which is preliminary data.</text>
</comment>
<evidence type="ECO:0000256" key="6">
    <source>
        <dbReference type="ARBA" id="ARBA00023136"/>
    </source>
</evidence>
<evidence type="ECO:0000313" key="10">
    <source>
        <dbReference type="Proteomes" id="UP000078532"/>
    </source>
</evidence>
<dbReference type="EMBL" id="LYVF01000184">
    <property type="protein sequence ID" value="OAT80188.1"/>
    <property type="molecule type" value="Genomic_DNA"/>
</dbReference>
<dbReference type="PROSITE" id="PS01348">
    <property type="entry name" value="MRAY_2"/>
    <property type="match status" value="1"/>
</dbReference>
<feature type="transmembrane region" description="Helical" evidence="8">
    <location>
        <begin position="44"/>
        <end position="63"/>
    </location>
</feature>
<dbReference type="InterPro" id="IPR000715">
    <property type="entry name" value="Glycosyl_transferase_4"/>
</dbReference>
<organism evidence="9 10">
    <name type="scientific">Desulfotomaculum copahuensis</name>
    <dbReference type="NCBI Taxonomy" id="1838280"/>
    <lineage>
        <taxon>Bacteria</taxon>
        <taxon>Bacillati</taxon>
        <taxon>Bacillota</taxon>
        <taxon>Clostridia</taxon>
        <taxon>Eubacteriales</taxon>
        <taxon>Desulfotomaculaceae</taxon>
        <taxon>Desulfotomaculum</taxon>
    </lineage>
</organism>
<feature type="transmembrane region" description="Helical" evidence="8">
    <location>
        <begin position="294"/>
        <end position="314"/>
    </location>
</feature>
<comment type="cofactor">
    <cofactor evidence="7">
        <name>Mg(2+)</name>
        <dbReference type="ChEBI" id="CHEBI:18420"/>
    </cofactor>
</comment>
<dbReference type="GO" id="GO:0005886">
    <property type="term" value="C:plasma membrane"/>
    <property type="evidence" value="ECO:0007669"/>
    <property type="project" value="UniProtKB-SubCell"/>
</dbReference>
<keyword evidence="6 8" id="KW-0472">Membrane</keyword>
<evidence type="ECO:0000256" key="7">
    <source>
        <dbReference type="PIRSR" id="PIRSR600715-1"/>
    </source>
</evidence>
<name>A0A1B7LBS8_9FIRM</name>
<evidence type="ECO:0000256" key="5">
    <source>
        <dbReference type="ARBA" id="ARBA00022989"/>
    </source>
</evidence>
<evidence type="ECO:0000256" key="3">
    <source>
        <dbReference type="ARBA" id="ARBA00022679"/>
    </source>
</evidence>